<feature type="region of interest" description="Disordered" evidence="2">
    <location>
        <begin position="139"/>
        <end position="173"/>
    </location>
</feature>
<proteinExistence type="predicted"/>
<feature type="compositionally biased region" description="Gly residues" evidence="2">
    <location>
        <begin position="155"/>
        <end position="168"/>
    </location>
</feature>
<keyword evidence="1" id="KW-0175">Coiled coil</keyword>
<evidence type="ECO:0000313" key="5">
    <source>
        <dbReference type="RefSeq" id="XP_035458348.2"/>
    </source>
</evidence>
<feature type="compositionally biased region" description="Polar residues" evidence="2">
    <location>
        <begin position="196"/>
        <end position="220"/>
    </location>
</feature>
<feature type="signal peptide" evidence="3">
    <location>
        <begin position="1"/>
        <end position="16"/>
    </location>
</feature>
<dbReference type="RefSeq" id="XP_035458348.2">
    <property type="nucleotide sequence ID" value="XM_035602455.2"/>
</dbReference>
<dbReference type="GeneID" id="118281753"/>
<reference evidence="5" key="1">
    <citation type="submission" date="2025-08" db="UniProtKB">
        <authorList>
            <consortium name="RefSeq"/>
        </authorList>
    </citation>
    <scope>IDENTIFICATION</scope>
    <source>
        <tissue evidence="5">Whole larval tissue</tissue>
    </source>
</reference>
<feature type="compositionally biased region" description="Polar residues" evidence="2">
    <location>
        <begin position="960"/>
        <end position="975"/>
    </location>
</feature>
<name>A0A9R0DKS5_SPOFR</name>
<feature type="region of interest" description="Disordered" evidence="2">
    <location>
        <begin position="690"/>
        <end position="711"/>
    </location>
</feature>
<feature type="compositionally biased region" description="Polar residues" evidence="2">
    <location>
        <begin position="690"/>
        <end position="700"/>
    </location>
</feature>
<feature type="region of interest" description="Disordered" evidence="2">
    <location>
        <begin position="926"/>
        <end position="980"/>
    </location>
</feature>
<evidence type="ECO:0000256" key="1">
    <source>
        <dbReference type="SAM" id="Coils"/>
    </source>
</evidence>
<feature type="compositionally biased region" description="Basic and acidic residues" evidence="2">
    <location>
        <begin position="640"/>
        <end position="665"/>
    </location>
</feature>
<evidence type="ECO:0000313" key="4">
    <source>
        <dbReference type="Proteomes" id="UP000829999"/>
    </source>
</evidence>
<feature type="region of interest" description="Disordered" evidence="2">
    <location>
        <begin position="632"/>
        <end position="665"/>
    </location>
</feature>
<sequence length="1439" mass="163735">MKRLMIFMAALAIAVAKPELYKEKEDFQFSRSSTDEGSKSGFYGAQRGNMGGNYERAHNMDALAQNQMSGLVRQVEGELGNGAKTRTGSVYTAANSRGTYGSGHYDLSNLAGRNFQEGTSYGDSHSQSSLASSSAYNAAGYSSSQSHNSRHSGYQAGGHSGYQAGGHTGINLQSDDLQTLDTTRGAGQYEYGGRQTGYSSGYNARSGYQQHSTYDSSNSNLQSGDYGSNVHTRLISATPVRIIVRPGTRVAIPIGAQTYEIGQGSQVNHNSLNSEAEVLSNANQHAVYRPSNAKHYESSYNYRKEWEKHDTIPVTVASSTSTDNPFPRNSELYEDSQARTSNAQYDARRADSHRAHSSSVYGGYGAVKSTSGQSRSNYDAQSSGHSTYNNVNGFTAAGSNYQDSTSNSRSNGYNGQTQYNAGRYGAAVDSNSLTQAVHNTGIHNADLNSQVETLDTKPKSYQSSYSYHKSWERQGDPYVIKPASGAYYDGQTSQRLSSSLNQGYVSGSHYQHSHQRGEDCDENGHIRVARSYNIDQFQDQQQQSQKLEDLGQQVEDFGQLVENFDQQTGQQVEDLGQQTQTAWGQETGQETQNLWDNVEDLSQQSHNQWDNMQQTWSKFEDIDQQTQDLNKQTSNLDQKVQNDQEQRRQGTELKHNTQEQQTHDIWDMSNIRQDDQEQSSIFDQNHEQVQFSGHDSQSGYQNTQQSNSQHTNANFYNSHKEESSFHETHHESNQWHMYTASNSRDRTVNTNINSHTIDSNTPTAPLASIWDKLGNLEPTLLVNKLNKSEENNFSQTQNNHGYSMRTDSHPKVDENVQDLVHHKQETEMSVNKSNGTRNEHETSHDVGRGDISSEDLIASNPDKHPVDTSESMETTQNKKEVEIDSPQSDLSVLGPVVQKLHDQGNSNDKTAGQSNIHVFDENKHLTEQSHDLKEQKTIENSDQIRVHSDEFKNNEDKVITESQNNRRNKPEQTPVQHIGQEENLDQQNLEDFSQHQNMEQQNSQDIFQQHNLDQQNWQDFGQQQNLNQENLQDFGQHVNMEQQNLQDFAQHENMDQHNSQDFNQQHNIEEQSLQEFGQQADTQLQNVDDLKHKENLDQQNVQDFGQQTDSQQQSLHNVWQQADLQQQSVHDLEQKENLDQQNEQDFGQQTDSQQQNLPNIWQLADLQQQNVHDLEQKENLDQQNEQDFGQQTDSQQQSLHNIWQLADLQQQNVHDLEQKENLDQQNEQDFGQQTDSQQQSLHNIWQQADLQQQNVHDLEQKENLDQQNEQDFGQQTDSQQQSLHNIWQQADLQQQNVHDFEQKENLDQQNEQDFGQQTDSQQQSVHNIWQQADLQQQNVHDFGQDLEVESINHNGRSNNYRENQEQDITMPTHKQSSINSPPPKEVEEVVQVKHNYDLHSTSSSTTVVTPVEPTEEKPGFWKSIGNKFKNAKNKIASWF</sequence>
<dbReference type="OrthoDB" id="7383028at2759"/>
<feature type="chain" id="PRO_5040503730" evidence="3">
    <location>
        <begin position="17"/>
        <end position="1439"/>
    </location>
</feature>
<gene>
    <name evidence="5" type="primary">LOC118281753</name>
</gene>
<feature type="compositionally biased region" description="Basic and acidic residues" evidence="2">
    <location>
        <begin position="837"/>
        <end position="848"/>
    </location>
</feature>
<organism evidence="4 5">
    <name type="scientific">Spodoptera frugiperda</name>
    <name type="common">Fall armyworm</name>
    <dbReference type="NCBI Taxonomy" id="7108"/>
    <lineage>
        <taxon>Eukaryota</taxon>
        <taxon>Metazoa</taxon>
        <taxon>Ecdysozoa</taxon>
        <taxon>Arthropoda</taxon>
        <taxon>Hexapoda</taxon>
        <taxon>Insecta</taxon>
        <taxon>Pterygota</taxon>
        <taxon>Neoptera</taxon>
        <taxon>Endopterygota</taxon>
        <taxon>Lepidoptera</taxon>
        <taxon>Glossata</taxon>
        <taxon>Ditrysia</taxon>
        <taxon>Noctuoidea</taxon>
        <taxon>Noctuidae</taxon>
        <taxon>Amphipyrinae</taxon>
        <taxon>Spodoptera</taxon>
    </lineage>
</organism>
<dbReference type="Proteomes" id="UP000829999">
    <property type="component" value="Chromosome 31"/>
</dbReference>
<protein>
    <submittedName>
        <fullName evidence="5">Trichohyalin isoform X1</fullName>
    </submittedName>
</protein>
<feature type="region of interest" description="Disordered" evidence="2">
    <location>
        <begin position="825"/>
        <end position="887"/>
    </location>
</feature>
<feature type="compositionally biased region" description="Polar residues" evidence="2">
    <location>
        <begin position="827"/>
        <end position="836"/>
    </location>
</feature>
<feature type="coiled-coil region" evidence="1">
    <location>
        <begin position="1163"/>
        <end position="1225"/>
    </location>
</feature>
<evidence type="ECO:0000256" key="3">
    <source>
        <dbReference type="SAM" id="SignalP"/>
    </source>
</evidence>
<feature type="compositionally biased region" description="Basic and acidic residues" evidence="2">
    <location>
        <begin position="926"/>
        <end position="959"/>
    </location>
</feature>
<keyword evidence="4" id="KW-1185">Reference proteome</keyword>
<feature type="compositionally biased region" description="Polar residues" evidence="2">
    <location>
        <begin position="368"/>
        <end position="385"/>
    </location>
</feature>
<feature type="region of interest" description="Disordered" evidence="2">
    <location>
        <begin position="316"/>
        <end position="385"/>
    </location>
</feature>
<evidence type="ECO:0000256" key="2">
    <source>
        <dbReference type="SAM" id="MobiDB-lite"/>
    </source>
</evidence>
<keyword evidence="3" id="KW-0732">Signal</keyword>
<accession>A0A9R0DKS5</accession>
<feature type="region of interest" description="Disordered" evidence="2">
    <location>
        <begin position="187"/>
        <end position="220"/>
    </location>
</feature>
<feature type="compositionally biased region" description="Low complexity" evidence="2">
    <location>
        <begin position="701"/>
        <end position="711"/>
    </location>
</feature>